<evidence type="ECO:0000313" key="6">
    <source>
        <dbReference type="Proteomes" id="UP000779508"/>
    </source>
</evidence>
<feature type="binding site" evidence="4">
    <location>
        <position position="166"/>
    </location>
    <ligand>
        <name>Mg(2+)</name>
        <dbReference type="ChEBI" id="CHEBI:18420"/>
    </ligand>
</feature>
<evidence type="ECO:0000256" key="3">
    <source>
        <dbReference type="ARBA" id="ARBA00022691"/>
    </source>
</evidence>
<organism evidence="5 6">
    <name type="scientific">Alkaliphilus flagellatus</name>
    <dbReference type="NCBI Taxonomy" id="2841507"/>
    <lineage>
        <taxon>Bacteria</taxon>
        <taxon>Bacillati</taxon>
        <taxon>Bacillota</taxon>
        <taxon>Clostridia</taxon>
        <taxon>Peptostreptococcales</taxon>
        <taxon>Natronincolaceae</taxon>
        <taxon>Alkaliphilus</taxon>
    </lineage>
</organism>
<proteinExistence type="inferred from homology"/>
<comment type="similarity">
    <text evidence="4">Belongs to the class I-like SAM-binding methyltransferase superfamily. Cation-dependent O-methyltransferase family.</text>
</comment>
<dbReference type="CDD" id="cd02440">
    <property type="entry name" value="AdoMet_MTases"/>
    <property type="match status" value="1"/>
</dbReference>
<evidence type="ECO:0000256" key="2">
    <source>
        <dbReference type="ARBA" id="ARBA00022679"/>
    </source>
</evidence>
<keyword evidence="4" id="KW-0460">Magnesium</keyword>
<dbReference type="Proteomes" id="UP000779508">
    <property type="component" value="Unassembled WGS sequence"/>
</dbReference>
<dbReference type="HAMAP" id="MF_02217">
    <property type="entry name" value="TrmR_methyltr"/>
    <property type="match status" value="1"/>
</dbReference>
<name>A0ABS6G666_9FIRM</name>
<feature type="binding site" evidence="4">
    <location>
        <position position="140"/>
    </location>
    <ligand>
        <name>Mg(2+)</name>
        <dbReference type="ChEBI" id="CHEBI:18420"/>
    </ligand>
</feature>
<evidence type="ECO:0000256" key="4">
    <source>
        <dbReference type="HAMAP-Rule" id="MF_02217"/>
    </source>
</evidence>
<comment type="caution">
    <text evidence="5">The sequence shown here is derived from an EMBL/GenBank/DDBJ whole genome shotgun (WGS) entry which is preliminary data.</text>
</comment>
<keyword evidence="3 4" id="KW-0949">S-adenosyl-L-methionine</keyword>
<keyword evidence="2 4" id="KW-0808">Transferase</keyword>
<protein>
    <recommendedName>
        <fullName evidence="4">tRNA 5-hydroxyuridine methyltransferase</fullName>
        <ecNumber evidence="4">2.1.1.-</ecNumber>
    </recommendedName>
    <alternativeName>
        <fullName evidence="4">ho5U methyltransferase</fullName>
    </alternativeName>
</protein>
<dbReference type="PROSITE" id="PS51682">
    <property type="entry name" value="SAM_OMT_I"/>
    <property type="match status" value="1"/>
</dbReference>
<feature type="binding site" evidence="4">
    <location>
        <position position="167"/>
    </location>
    <ligand>
        <name>Mg(2+)</name>
        <dbReference type="ChEBI" id="CHEBI:18420"/>
    </ligand>
</feature>
<dbReference type="InterPro" id="IPR002935">
    <property type="entry name" value="SAM_O-MeTrfase"/>
</dbReference>
<keyword evidence="6" id="KW-1185">Reference proteome</keyword>
<dbReference type="PANTHER" id="PTHR10509:SF14">
    <property type="entry name" value="CAFFEOYL-COA O-METHYLTRANSFERASE 3-RELATED"/>
    <property type="match status" value="1"/>
</dbReference>
<feature type="binding site" evidence="4">
    <location>
        <position position="140"/>
    </location>
    <ligand>
        <name>S-adenosyl-L-methionine</name>
        <dbReference type="ChEBI" id="CHEBI:59789"/>
    </ligand>
</feature>
<feature type="binding site" evidence="4">
    <location>
        <position position="46"/>
    </location>
    <ligand>
        <name>S-adenosyl-L-methionine</name>
        <dbReference type="ChEBI" id="CHEBI:59789"/>
    </ligand>
</feature>
<keyword evidence="4" id="KW-0479">Metal-binding</keyword>
<comment type="function">
    <text evidence="4">Catalyzes the methylation of 5-hydroxyuridine (ho5U) to form 5-methoxyuridine (mo5U) at position 34 in tRNAs.</text>
</comment>
<dbReference type="EMBL" id="JAHLQK010000006">
    <property type="protein sequence ID" value="MBU5677979.1"/>
    <property type="molecule type" value="Genomic_DNA"/>
</dbReference>
<feature type="binding site" evidence="4">
    <location>
        <begin position="122"/>
        <end position="123"/>
    </location>
    <ligand>
        <name>S-adenosyl-L-methionine</name>
        <dbReference type="ChEBI" id="CHEBI:59789"/>
    </ligand>
</feature>
<feature type="binding site" evidence="4">
    <location>
        <position position="94"/>
    </location>
    <ligand>
        <name>S-adenosyl-L-methionine</name>
        <dbReference type="ChEBI" id="CHEBI:59789"/>
    </ligand>
</feature>
<gene>
    <name evidence="4" type="primary">trmR</name>
    <name evidence="5" type="ORF">KQI88_16290</name>
</gene>
<evidence type="ECO:0000313" key="5">
    <source>
        <dbReference type="EMBL" id="MBU5677979.1"/>
    </source>
</evidence>
<dbReference type="InterPro" id="IPR050362">
    <property type="entry name" value="Cation-dep_OMT"/>
</dbReference>
<dbReference type="Pfam" id="PF01596">
    <property type="entry name" value="Methyltransf_3"/>
    <property type="match status" value="1"/>
</dbReference>
<dbReference type="InterPro" id="IPR043675">
    <property type="entry name" value="TrmR_methyltr"/>
</dbReference>
<keyword evidence="1 4" id="KW-0489">Methyltransferase</keyword>
<reference evidence="5 6" key="1">
    <citation type="submission" date="2021-06" db="EMBL/GenBank/DDBJ databases">
        <authorList>
            <person name="Sun Q."/>
            <person name="Li D."/>
        </authorList>
    </citation>
    <scope>NUCLEOTIDE SEQUENCE [LARGE SCALE GENOMIC DNA]</scope>
    <source>
        <strain evidence="5 6">MSJ-5</strain>
    </source>
</reference>
<keyword evidence="4" id="KW-0819">tRNA processing</keyword>
<feature type="binding site" evidence="4">
    <location>
        <position position="76"/>
    </location>
    <ligand>
        <name>S-adenosyl-L-methionine</name>
        <dbReference type="ChEBI" id="CHEBI:59789"/>
    </ligand>
</feature>
<comment type="catalytic activity">
    <reaction evidence="4">
        <text>5-hydroxyuridine(34) in tRNA + S-adenosyl-L-methionine = 5-methoxyuridine(34) in tRNA + S-adenosyl-L-homocysteine + H(+)</text>
        <dbReference type="Rhea" id="RHEA:60524"/>
        <dbReference type="Rhea" id="RHEA-COMP:13381"/>
        <dbReference type="Rhea" id="RHEA-COMP:15591"/>
        <dbReference type="ChEBI" id="CHEBI:15378"/>
        <dbReference type="ChEBI" id="CHEBI:57856"/>
        <dbReference type="ChEBI" id="CHEBI:59789"/>
        <dbReference type="ChEBI" id="CHEBI:136877"/>
        <dbReference type="ChEBI" id="CHEBI:143860"/>
    </reaction>
</comment>
<sequence>MIKELFTLSNITLPFVEEYIRGILPSNEGLFREMELYADENHVPIVHKEVGVLLQVITKSTRAKKVLEVGTAIAYSTLLFCEAMGDNGHITTIERNAKRICLARENIKKANKTNNVHLLEGDATEILKSLEGKYDLIFLDGAKGHYKDFLNDCINLLNPGGLLISDNILYKGMVATDDLVVRRQRTIVNRMREYLQYICNHSQLDTSIIPIGDGLAISYKK</sequence>
<dbReference type="EC" id="2.1.1.-" evidence="4"/>
<comment type="subunit">
    <text evidence="4">Homodimer.</text>
</comment>
<evidence type="ECO:0000256" key="1">
    <source>
        <dbReference type="ARBA" id="ARBA00022603"/>
    </source>
</evidence>
<dbReference type="PANTHER" id="PTHR10509">
    <property type="entry name" value="O-METHYLTRANSFERASE-RELATED"/>
    <property type="match status" value="1"/>
</dbReference>
<accession>A0ABS6G666</accession>